<evidence type="ECO:0000313" key="2">
    <source>
        <dbReference type="Proteomes" id="UP000054538"/>
    </source>
</evidence>
<dbReference type="HOGENOM" id="CLU_3033049_0_0_1"/>
<organism evidence="1 2">
    <name type="scientific">Paxillus rubicundulus Ve08.2h10</name>
    <dbReference type="NCBI Taxonomy" id="930991"/>
    <lineage>
        <taxon>Eukaryota</taxon>
        <taxon>Fungi</taxon>
        <taxon>Dikarya</taxon>
        <taxon>Basidiomycota</taxon>
        <taxon>Agaricomycotina</taxon>
        <taxon>Agaricomycetes</taxon>
        <taxon>Agaricomycetidae</taxon>
        <taxon>Boletales</taxon>
        <taxon>Paxilineae</taxon>
        <taxon>Paxillaceae</taxon>
        <taxon>Paxillus</taxon>
    </lineage>
</organism>
<sequence length="55" mass="5619">MRVGVDLMGFCDLMGSGLVVGNLIISTPKSAVSMPLGIQIAVLMESLVGPSLADN</sequence>
<evidence type="ECO:0000313" key="1">
    <source>
        <dbReference type="EMBL" id="KIL00820.1"/>
    </source>
</evidence>
<reference evidence="1 2" key="1">
    <citation type="submission" date="2014-04" db="EMBL/GenBank/DDBJ databases">
        <authorList>
            <consortium name="DOE Joint Genome Institute"/>
            <person name="Kuo A."/>
            <person name="Kohler A."/>
            <person name="Jargeat P."/>
            <person name="Nagy L.G."/>
            <person name="Floudas D."/>
            <person name="Copeland A."/>
            <person name="Barry K.W."/>
            <person name="Cichocki N."/>
            <person name="Veneault-Fourrey C."/>
            <person name="LaButti K."/>
            <person name="Lindquist E.A."/>
            <person name="Lipzen A."/>
            <person name="Lundell T."/>
            <person name="Morin E."/>
            <person name="Murat C."/>
            <person name="Sun H."/>
            <person name="Tunlid A."/>
            <person name="Henrissat B."/>
            <person name="Grigoriev I.V."/>
            <person name="Hibbett D.S."/>
            <person name="Martin F."/>
            <person name="Nordberg H.P."/>
            <person name="Cantor M.N."/>
            <person name="Hua S.X."/>
        </authorList>
    </citation>
    <scope>NUCLEOTIDE SEQUENCE [LARGE SCALE GENOMIC DNA]</scope>
    <source>
        <strain evidence="1 2">Ve08.2h10</strain>
    </source>
</reference>
<proteinExistence type="predicted"/>
<dbReference type="Proteomes" id="UP000054538">
    <property type="component" value="Unassembled WGS sequence"/>
</dbReference>
<keyword evidence="2" id="KW-1185">Reference proteome</keyword>
<name>A0A0D0EAY5_9AGAM</name>
<accession>A0A0D0EAY5</accession>
<gene>
    <name evidence="1" type="ORF">PAXRUDRAFT_540483</name>
</gene>
<reference evidence="2" key="2">
    <citation type="submission" date="2015-01" db="EMBL/GenBank/DDBJ databases">
        <title>Evolutionary Origins and Diversification of the Mycorrhizal Mutualists.</title>
        <authorList>
            <consortium name="DOE Joint Genome Institute"/>
            <consortium name="Mycorrhizal Genomics Consortium"/>
            <person name="Kohler A."/>
            <person name="Kuo A."/>
            <person name="Nagy L.G."/>
            <person name="Floudas D."/>
            <person name="Copeland A."/>
            <person name="Barry K.W."/>
            <person name="Cichocki N."/>
            <person name="Veneault-Fourrey C."/>
            <person name="LaButti K."/>
            <person name="Lindquist E.A."/>
            <person name="Lipzen A."/>
            <person name="Lundell T."/>
            <person name="Morin E."/>
            <person name="Murat C."/>
            <person name="Riley R."/>
            <person name="Ohm R."/>
            <person name="Sun H."/>
            <person name="Tunlid A."/>
            <person name="Henrissat B."/>
            <person name="Grigoriev I.V."/>
            <person name="Hibbett D.S."/>
            <person name="Martin F."/>
        </authorList>
    </citation>
    <scope>NUCLEOTIDE SEQUENCE [LARGE SCALE GENOMIC DNA]</scope>
    <source>
        <strain evidence="2">Ve08.2h10</strain>
    </source>
</reference>
<dbReference type="InParanoid" id="A0A0D0EAY5"/>
<protein>
    <submittedName>
        <fullName evidence="1">Uncharacterized protein</fullName>
    </submittedName>
</protein>
<dbReference type="EMBL" id="KN824826">
    <property type="protein sequence ID" value="KIL00820.1"/>
    <property type="molecule type" value="Genomic_DNA"/>
</dbReference>
<dbReference type="AlphaFoldDB" id="A0A0D0EAY5"/>